<comment type="caution">
    <text evidence="3">The sequence shown here is derived from an EMBL/GenBank/DDBJ whole genome shotgun (WGS) entry which is preliminary data.</text>
</comment>
<dbReference type="Proteomes" id="UP000603352">
    <property type="component" value="Unassembled WGS sequence"/>
</dbReference>
<reference evidence="4" key="1">
    <citation type="journal article" date="2019" name="Int. J. Syst. Evol. Microbiol.">
        <title>The Global Catalogue of Microorganisms (GCM) 10K type strain sequencing project: providing services to taxonomists for standard genome sequencing and annotation.</title>
        <authorList>
            <consortium name="The Broad Institute Genomics Platform"/>
            <consortium name="The Broad Institute Genome Sequencing Center for Infectious Disease"/>
            <person name="Wu L."/>
            <person name="Ma J."/>
        </authorList>
    </citation>
    <scope>NUCLEOTIDE SEQUENCE [LARGE SCALE GENOMIC DNA]</scope>
    <source>
        <strain evidence="4">CGMCC 1.10188</strain>
    </source>
</reference>
<dbReference type="InterPro" id="IPR057326">
    <property type="entry name" value="KR_dom"/>
</dbReference>
<dbReference type="RefSeq" id="WP_188574927.1">
    <property type="nucleotide sequence ID" value="NZ_BMDZ01000004.1"/>
</dbReference>
<organism evidence="3 4">
    <name type="scientific">Tistrella bauzanensis</name>
    <dbReference type="NCBI Taxonomy" id="657419"/>
    <lineage>
        <taxon>Bacteria</taxon>
        <taxon>Pseudomonadati</taxon>
        <taxon>Pseudomonadota</taxon>
        <taxon>Alphaproteobacteria</taxon>
        <taxon>Geminicoccales</taxon>
        <taxon>Geminicoccaceae</taxon>
        <taxon>Tistrella</taxon>
    </lineage>
</organism>
<name>A0ABQ1IAW3_9PROT</name>
<evidence type="ECO:0000313" key="4">
    <source>
        <dbReference type="Proteomes" id="UP000603352"/>
    </source>
</evidence>
<dbReference type="EMBL" id="BMDZ01000004">
    <property type="protein sequence ID" value="GGB28324.1"/>
    <property type="molecule type" value="Genomic_DNA"/>
</dbReference>
<keyword evidence="4" id="KW-1185">Reference proteome</keyword>
<dbReference type="InterPro" id="IPR002347">
    <property type="entry name" value="SDR_fam"/>
</dbReference>
<dbReference type="NCBIfam" id="NF009466">
    <property type="entry name" value="PRK12826.1-2"/>
    <property type="match status" value="1"/>
</dbReference>
<dbReference type="SMART" id="SM00822">
    <property type="entry name" value="PKS_KR"/>
    <property type="match status" value="1"/>
</dbReference>
<dbReference type="PRINTS" id="PR00081">
    <property type="entry name" value="GDHRDH"/>
</dbReference>
<comment type="similarity">
    <text evidence="1">Belongs to the short-chain dehydrogenases/reductases (SDR) family.</text>
</comment>
<gene>
    <name evidence="3" type="ORF">GCM10011505_07020</name>
</gene>
<accession>A0ABQ1IAW3</accession>
<dbReference type="Gene3D" id="3.40.50.720">
    <property type="entry name" value="NAD(P)-binding Rossmann-like Domain"/>
    <property type="match status" value="1"/>
</dbReference>
<evidence type="ECO:0000259" key="2">
    <source>
        <dbReference type="SMART" id="SM00822"/>
    </source>
</evidence>
<feature type="domain" description="Ketoreductase" evidence="2">
    <location>
        <begin position="11"/>
        <end position="194"/>
    </location>
</feature>
<dbReference type="PANTHER" id="PTHR42760">
    <property type="entry name" value="SHORT-CHAIN DEHYDROGENASES/REDUCTASES FAMILY MEMBER"/>
    <property type="match status" value="1"/>
</dbReference>
<dbReference type="SUPFAM" id="SSF51735">
    <property type="entry name" value="NAD(P)-binding Rossmann-fold domains"/>
    <property type="match status" value="1"/>
</dbReference>
<evidence type="ECO:0000313" key="3">
    <source>
        <dbReference type="EMBL" id="GGB28324.1"/>
    </source>
</evidence>
<dbReference type="InterPro" id="IPR020904">
    <property type="entry name" value="Sc_DH/Rdtase_CS"/>
</dbReference>
<dbReference type="PROSITE" id="PS00061">
    <property type="entry name" value="ADH_SHORT"/>
    <property type="match status" value="1"/>
</dbReference>
<dbReference type="Pfam" id="PF13561">
    <property type="entry name" value="adh_short_C2"/>
    <property type="match status" value="1"/>
</dbReference>
<dbReference type="PRINTS" id="PR00080">
    <property type="entry name" value="SDRFAMILY"/>
</dbReference>
<dbReference type="InterPro" id="IPR036291">
    <property type="entry name" value="NAD(P)-bd_dom_sf"/>
</dbReference>
<sequence length="261" mass="26810">MADNVIDLSRKVALVTGGANGIGRAICIRLAACGARVAVCDLSPGDAERTAGEIGEGARAFALDVGQEASCAACVDAVAEAMGEIDILVNNAGIAEPVVGTLKQKPEDWQRVMDVNLRGVFLMSQCVARRMVAAGRPGAIVNLSSITGLMAHRASNGYGVSKAGVVMMTKTMAADFARRGIRVNAIAPGVIRTTLSKDLVEGGKVARAAFLNRIPMGDFGEPDDIARVAAFLASDWASYITGATLPVDGGWCAFGGPSSGA</sequence>
<proteinExistence type="inferred from homology"/>
<evidence type="ECO:0000256" key="1">
    <source>
        <dbReference type="ARBA" id="ARBA00006484"/>
    </source>
</evidence>
<protein>
    <recommendedName>
        <fullName evidence="2">Ketoreductase domain-containing protein</fullName>
    </recommendedName>
</protein>
<dbReference type="NCBIfam" id="NF005559">
    <property type="entry name" value="PRK07231.1"/>
    <property type="match status" value="1"/>
</dbReference>